<keyword evidence="4" id="KW-0808">Transferase</keyword>
<dbReference type="InterPro" id="IPR050596">
    <property type="entry name" value="AspAT/PAT-like"/>
</dbReference>
<keyword evidence="3" id="KW-0032">Aminotransferase</keyword>
<dbReference type="InterPro" id="IPR015424">
    <property type="entry name" value="PyrdxlP-dep_Trfase"/>
</dbReference>
<comment type="similarity">
    <text evidence="2">Belongs to the class-I pyridoxal-phosphate-dependent aminotransferase family.</text>
</comment>
<evidence type="ECO:0000256" key="4">
    <source>
        <dbReference type="ARBA" id="ARBA00022679"/>
    </source>
</evidence>
<dbReference type="InterPro" id="IPR015421">
    <property type="entry name" value="PyrdxlP-dep_Trfase_major"/>
</dbReference>
<gene>
    <name evidence="7" type="ORF">METZ01_LOCUS2944</name>
</gene>
<feature type="non-terminal residue" evidence="7">
    <location>
        <position position="1"/>
    </location>
</feature>
<proteinExistence type="inferred from homology"/>
<comment type="cofactor">
    <cofactor evidence="1">
        <name>pyridoxal 5'-phosphate</name>
        <dbReference type="ChEBI" id="CHEBI:597326"/>
    </cofactor>
</comment>
<accession>A0A381N636</accession>
<dbReference type="SUPFAM" id="SSF53383">
    <property type="entry name" value="PLP-dependent transferases"/>
    <property type="match status" value="1"/>
</dbReference>
<dbReference type="Pfam" id="PF00155">
    <property type="entry name" value="Aminotran_1_2"/>
    <property type="match status" value="1"/>
</dbReference>
<dbReference type="GO" id="GO:0006520">
    <property type="term" value="P:amino acid metabolic process"/>
    <property type="evidence" value="ECO:0007669"/>
    <property type="project" value="InterPro"/>
</dbReference>
<evidence type="ECO:0000256" key="1">
    <source>
        <dbReference type="ARBA" id="ARBA00001933"/>
    </source>
</evidence>
<dbReference type="EMBL" id="UINC01000152">
    <property type="protein sequence ID" value="SUZ50090.1"/>
    <property type="molecule type" value="Genomic_DNA"/>
</dbReference>
<feature type="domain" description="Aminotransferase class I/classII large" evidence="6">
    <location>
        <begin position="35"/>
        <end position="385"/>
    </location>
</feature>
<evidence type="ECO:0000313" key="7">
    <source>
        <dbReference type="EMBL" id="SUZ50090.1"/>
    </source>
</evidence>
<dbReference type="InterPro" id="IPR004839">
    <property type="entry name" value="Aminotransferase_I/II_large"/>
</dbReference>
<organism evidence="7">
    <name type="scientific">marine metagenome</name>
    <dbReference type="NCBI Taxonomy" id="408172"/>
    <lineage>
        <taxon>unclassified sequences</taxon>
        <taxon>metagenomes</taxon>
        <taxon>ecological metagenomes</taxon>
    </lineage>
</organism>
<dbReference type="InterPro" id="IPR004838">
    <property type="entry name" value="NHTrfase_class1_PyrdxlP-BS"/>
</dbReference>
<dbReference type="NCBIfam" id="NF005732">
    <property type="entry name" value="PRK07550.1"/>
    <property type="match status" value="1"/>
</dbReference>
<dbReference type="GO" id="GO:0030170">
    <property type="term" value="F:pyridoxal phosphate binding"/>
    <property type="evidence" value="ECO:0007669"/>
    <property type="project" value="InterPro"/>
</dbReference>
<evidence type="ECO:0000256" key="3">
    <source>
        <dbReference type="ARBA" id="ARBA00022576"/>
    </source>
</evidence>
<dbReference type="AlphaFoldDB" id="A0A381N636"/>
<reference evidence="7" key="1">
    <citation type="submission" date="2018-05" db="EMBL/GenBank/DDBJ databases">
        <authorList>
            <person name="Lanie J.A."/>
            <person name="Ng W.-L."/>
            <person name="Kazmierczak K.M."/>
            <person name="Andrzejewski T.M."/>
            <person name="Davidsen T.M."/>
            <person name="Wayne K.J."/>
            <person name="Tettelin H."/>
            <person name="Glass J.I."/>
            <person name="Rusch D."/>
            <person name="Podicherti R."/>
            <person name="Tsui H.-C.T."/>
            <person name="Winkler M.E."/>
        </authorList>
    </citation>
    <scope>NUCLEOTIDE SEQUENCE</scope>
</reference>
<name>A0A381N636_9ZZZZ</name>
<dbReference type="PROSITE" id="PS00105">
    <property type="entry name" value="AA_TRANSFER_CLASS_1"/>
    <property type="match status" value="1"/>
</dbReference>
<dbReference type="PANTHER" id="PTHR46383">
    <property type="entry name" value="ASPARTATE AMINOTRANSFERASE"/>
    <property type="match status" value="1"/>
</dbReference>
<protein>
    <recommendedName>
        <fullName evidence="6">Aminotransferase class I/classII large domain-containing protein</fullName>
    </recommendedName>
</protein>
<dbReference type="PRINTS" id="PR00753">
    <property type="entry name" value="ACCSYNTHASE"/>
</dbReference>
<dbReference type="Gene3D" id="3.40.640.10">
    <property type="entry name" value="Type I PLP-dependent aspartate aminotransferase-like (Major domain)"/>
    <property type="match status" value="1"/>
</dbReference>
<dbReference type="PANTHER" id="PTHR46383:SF1">
    <property type="entry name" value="ASPARTATE AMINOTRANSFERASE"/>
    <property type="match status" value="1"/>
</dbReference>
<keyword evidence="5" id="KW-0663">Pyridoxal phosphate</keyword>
<evidence type="ECO:0000259" key="6">
    <source>
        <dbReference type="Pfam" id="PF00155"/>
    </source>
</evidence>
<dbReference type="GO" id="GO:0008483">
    <property type="term" value="F:transaminase activity"/>
    <property type="evidence" value="ECO:0007669"/>
    <property type="project" value="UniProtKB-KW"/>
</dbReference>
<evidence type="ECO:0000256" key="5">
    <source>
        <dbReference type="ARBA" id="ARBA00022898"/>
    </source>
</evidence>
<sequence length="392" mass="43821">VDKNLNPNVINSIDPPIDEARSWLAGRKFSEDKPLLDLAQAVPSYPPAEELTDYMAERVKLFATAQYGPVSGNAKLKTALANHMVGVYGGSIQSNNVLISAGCNQAYCLATMALAEAGDEIILPVPYYFNHQMWLEVLGIKAVHLGCNMSQGGLPEIDEARRLIGKKTKAIVLVTPNNPTGATYPPDLLQGFFKLCQKHGIKLIIDETYKDFLTEQPPHQLFEISDWEETLIQVYSFSKCFSLTGYRVGSVIAGENVIESATKIMDSVAICAPRIAQDAALYGLEHLTSWVAEKRNMLKKRRELFNKLFRVNNLGFKIISSGAYFAYVQHQYDNKNAYQVAQNLLDKENILSLPGTFFGPNQERFLRFAYANITRKEITDVIDRLNVSFNKP</sequence>
<dbReference type="CDD" id="cd00609">
    <property type="entry name" value="AAT_like"/>
    <property type="match status" value="1"/>
</dbReference>
<evidence type="ECO:0000256" key="2">
    <source>
        <dbReference type="ARBA" id="ARBA00007441"/>
    </source>
</evidence>